<evidence type="ECO:0000256" key="6">
    <source>
        <dbReference type="ARBA" id="ARBA00023136"/>
    </source>
</evidence>
<dbReference type="CDD" id="cd00038">
    <property type="entry name" value="CAP_ED"/>
    <property type="match status" value="1"/>
</dbReference>
<evidence type="ECO:0000313" key="11">
    <source>
        <dbReference type="Proteomes" id="UP000193411"/>
    </source>
</evidence>
<evidence type="ECO:0000256" key="8">
    <source>
        <dbReference type="ARBA" id="ARBA00023303"/>
    </source>
</evidence>
<dbReference type="PANTHER" id="PTHR45638">
    <property type="entry name" value="CYCLIC NUCLEOTIDE-GATED CATION CHANNEL SUBUNIT A"/>
    <property type="match status" value="1"/>
</dbReference>
<sequence length="185" mass="21196">MDHNKFDATTRKRVSNYYDYLWKRNKGIDAKTIFNDLPTTFQAELALGINGHIISKVPLFQDTEIGFMRMLSLALQPVLFLPNEYVVKKGDIGSEMFFLHAGRVDVVSEDGKQVFATMQEGSFFGEIALFLSRPRTASIRAATYTDIYVLSKQNLDEVLAFYPTVRERIMVAAQERLKENLSRQQ</sequence>
<dbReference type="PRINTS" id="PR00103">
    <property type="entry name" value="CAMPKINASE"/>
</dbReference>
<keyword evidence="5" id="KW-0406">Ion transport</keyword>
<dbReference type="FunFam" id="2.60.120.10:FF:000057">
    <property type="entry name" value="Cyclic nucleotide-binding domain protein"/>
    <property type="match status" value="1"/>
</dbReference>
<protein>
    <submittedName>
        <fullName evidence="10">Cyclic nucleotide-binding-like protein</fullName>
    </submittedName>
</protein>
<gene>
    <name evidence="10" type="ORF">BCR44DRAFT_149601</name>
</gene>
<evidence type="ECO:0000256" key="5">
    <source>
        <dbReference type="ARBA" id="ARBA00023065"/>
    </source>
</evidence>
<keyword evidence="6" id="KW-0472">Membrane</keyword>
<dbReference type="PROSITE" id="PS00888">
    <property type="entry name" value="CNMP_BINDING_1"/>
    <property type="match status" value="1"/>
</dbReference>
<proteinExistence type="predicted"/>
<dbReference type="InterPro" id="IPR014710">
    <property type="entry name" value="RmlC-like_jellyroll"/>
</dbReference>
<organism evidence="10 11">
    <name type="scientific">Catenaria anguillulae PL171</name>
    <dbReference type="NCBI Taxonomy" id="765915"/>
    <lineage>
        <taxon>Eukaryota</taxon>
        <taxon>Fungi</taxon>
        <taxon>Fungi incertae sedis</taxon>
        <taxon>Blastocladiomycota</taxon>
        <taxon>Blastocladiomycetes</taxon>
        <taxon>Blastocladiales</taxon>
        <taxon>Catenariaceae</taxon>
        <taxon>Catenaria</taxon>
    </lineage>
</organism>
<dbReference type="GO" id="GO:0044877">
    <property type="term" value="F:protein-containing complex binding"/>
    <property type="evidence" value="ECO:0007669"/>
    <property type="project" value="TreeGrafter"/>
</dbReference>
<dbReference type="Proteomes" id="UP000193411">
    <property type="component" value="Unassembled WGS sequence"/>
</dbReference>
<feature type="domain" description="Cyclic nucleotide-binding" evidence="9">
    <location>
        <begin position="59"/>
        <end position="176"/>
    </location>
</feature>
<dbReference type="GO" id="GO:0005221">
    <property type="term" value="F:intracellularly cyclic nucleotide-activated monoatomic cation channel activity"/>
    <property type="evidence" value="ECO:0007669"/>
    <property type="project" value="InterPro"/>
</dbReference>
<dbReference type="InterPro" id="IPR050866">
    <property type="entry name" value="CNG_cation_channel"/>
</dbReference>
<dbReference type="GO" id="GO:0016020">
    <property type="term" value="C:membrane"/>
    <property type="evidence" value="ECO:0007669"/>
    <property type="project" value="UniProtKB-SubCell"/>
</dbReference>
<dbReference type="OrthoDB" id="421226at2759"/>
<dbReference type="InterPro" id="IPR018488">
    <property type="entry name" value="cNMP-bd_CS"/>
</dbReference>
<dbReference type="AlphaFoldDB" id="A0A1Y2HHJ0"/>
<accession>A0A1Y2HHJ0</accession>
<dbReference type="SUPFAM" id="SSF51206">
    <property type="entry name" value="cAMP-binding domain-like"/>
    <property type="match status" value="1"/>
</dbReference>
<evidence type="ECO:0000256" key="2">
    <source>
        <dbReference type="ARBA" id="ARBA00022448"/>
    </source>
</evidence>
<dbReference type="InterPro" id="IPR018490">
    <property type="entry name" value="cNMP-bd_dom_sf"/>
</dbReference>
<evidence type="ECO:0000256" key="1">
    <source>
        <dbReference type="ARBA" id="ARBA00004141"/>
    </source>
</evidence>
<dbReference type="EMBL" id="MCFL01000038">
    <property type="protein sequence ID" value="ORZ33163.1"/>
    <property type="molecule type" value="Genomic_DNA"/>
</dbReference>
<dbReference type="InterPro" id="IPR000595">
    <property type="entry name" value="cNMP-bd_dom"/>
</dbReference>
<keyword evidence="7" id="KW-1071">Ligand-gated ion channel</keyword>
<reference evidence="10 11" key="1">
    <citation type="submission" date="2016-07" db="EMBL/GenBank/DDBJ databases">
        <title>Pervasive Adenine N6-methylation of Active Genes in Fungi.</title>
        <authorList>
            <consortium name="DOE Joint Genome Institute"/>
            <person name="Mondo S.J."/>
            <person name="Dannebaum R.O."/>
            <person name="Kuo R.C."/>
            <person name="Labutti K."/>
            <person name="Haridas S."/>
            <person name="Kuo A."/>
            <person name="Salamov A."/>
            <person name="Ahrendt S.R."/>
            <person name="Lipzen A."/>
            <person name="Sullivan W."/>
            <person name="Andreopoulos W.B."/>
            <person name="Clum A."/>
            <person name="Lindquist E."/>
            <person name="Daum C."/>
            <person name="Ramamoorthy G.K."/>
            <person name="Gryganskyi A."/>
            <person name="Culley D."/>
            <person name="Magnuson J.K."/>
            <person name="James T.Y."/>
            <person name="O'Malley M.A."/>
            <person name="Stajich J.E."/>
            <person name="Spatafora J.W."/>
            <person name="Visel A."/>
            <person name="Grigoriev I.V."/>
        </authorList>
    </citation>
    <scope>NUCLEOTIDE SEQUENCE [LARGE SCALE GENOMIC DNA]</scope>
    <source>
        <strain evidence="10 11">PL171</strain>
    </source>
</reference>
<keyword evidence="11" id="KW-1185">Reference proteome</keyword>
<dbReference type="PANTHER" id="PTHR45638:SF19">
    <property type="entry name" value="CYCLIC NUCLEOTIDE-BINDING DOMAIN-CONTAINING PROTEIN"/>
    <property type="match status" value="1"/>
</dbReference>
<dbReference type="PROSITE" id="PS50042">
    <property type="entry name" value="CNMP_BINDING_3"/>
    <property type="match status" value="1"/>
</dbReference>
<keyword evidence="2" id="KW-0813">Transport</keyword>
<dbReference type="Gene3D" id="2.60.120.10">
    <property type="entry name" value="Jelly Rolls"/>
    <property type="match status" value="1"/>
</dbReference>
<evidence type="ECO:0000259" key="9">
    <source>
        <dbReference type="PROSITE" id="PS50042"/>
    </source>
</evidence>
<dbReference type="STRING" id="765915.A0A1Y2HHJ0"/>
<dbReference type="GO" id="GO:0005249">
    <property type="term" value="F:voltage-gated potassium channel activity"/>
    <property type="evidence" value="ECO:0007669"/>
    <property type="project" value="TreeGrafter"/>
</dbReference>
<keyword evidence="3" id="KW-0812">Transmembrane</keyword>
<dbReference type="Gene3D" id="1.10.287.630">
    <property type="entry name" value="Helix hairpin bin"/>
    <property type="match status" value="1"/>
</dbReference>
<evidence type="ECO:0000256" key="4">
    <source>
        <dbReference type="ARBA" id="ARBA00022989"/>
    </source>
</evidence>
<evidence type="ECO:0000313" key="10">
    <source>
        <dbReference type="EMBL" id="ORZ33163.1"/>
    </source>
</evidence>
<keyword evidence="4" id="KW-1133">Transmembrane helix</keyword>
<dbReference type="SMART" id="SM00100">
    <property type="entry name" value="cNMP"/>
    <property type="match status" value="1"/>
</dbReference>
<evidence type="ECO:0000256" key="3">
    <source>
        <dbReference type="ARBA" id="ARBA00022692"/>
    </source>
</evidence>
<feature type="non-terminal residue" evidence="10">
    <location>
        <position position="185"/>
    </location>
</feature>
<dbReference type="Pfam" id="PF00027">
    <property type="entry name" value="cNMP_binding"/>
    <property type="match status" value="1"/>
</dbReference>
<comment type="subcellular location">
    <subcellularLocation>
        <location evidence="1">Membrane</location>
        <topology evidence="1">Multi-pass membrane protein</topology>
    </subcellularLocation>
</comment>
<keyword evidence="8" id="KW-0407">Ion channel</keyword>
<evidence type="ECO:0000256" key="7">
    <source>
        <dbReference type="ARBA" id="ARBA00023286"/>
    </source>
</evidence>
<dbReference type="PROSITE" id="PS00889">
    <property type="entry name" value="CNMP_BINDING_2"/>
    <property type="match status" value="1"/>
</dbReference>
<comment type="caution">
    <text evidence="10">The sequence shown here is derived from an EMBL/GenBank/DDBJ whole genome shotgun (WGS) entry which is preliminary data.</text>
</comment>
<name>A0A1Y2HHJ0_9FUNG</name>